<gene>
    <name evidence="1" type="ordered locus">AMEC673_07330</name>
</gene>
<name>A0AB32ZXD2_ALTME</name>
<evidence type="ECO:0000313" key="1">
    <source>
        <dbReference type="EMBL" id="AFT74160.1"/>
    </source>
</evidence>
<sequence>MSLVSPYTSYAIISRLLCDIQTLPEFNAFTYFKIGFSKPIIEVEHYNERCCLLLKNAYKFPLLLKNLIYIESYECAVKHRAKVALN</sequence>
<dbReference type="AlphaFoldDB" id="A0AB32ZXD2"/>
<dbReference type="Proteomes" id="UP000006296">
    <property type="component" value="Chromosome"/>
</dbReference>
<protein>
    <submittedName>
        <fullName evidence="1">Uncharacterized protein</fullName>
    </submittedName>
</protein>
<accession>A0AB32ZXD2</accession>
<reference evidence="2" key="1">
    <citation type="journal article" date="2012" name="Sci. Rep.">
        <title>Genomes of surface isolates of Alteromonas macleodii: the life of a widespread marine opportunistic copiotroph.</title>
        <authorList>
            <person name="Lopez-Perez M."/>
            <person name="Gonzaga A."/>
            <person name="Martin-Cuadrado A.B."/>
            <person name="Onyshchenko O."/>
            <person name="Ghavidel A."/>
            <person name="Ghai R."/>
            <person name="Rodriguez-Valera F."/>
        </authorList>
    </citation>
    <scope>NUCLEOTIDE SEQUENCE [LARGE SCALE GENOMIC DNA]</scope>
    <source>
        <strain evidence="2">English Channel 673</strain>
    </source>
</reference>
<organism evidence="1 2">
    <name type="scientific">Alteromonas macleodii (strain English Channel 673)</name>
    <dbReference type="NCBI Taxonomy" id="1004788"/>
    <lineage>
        <taxon>Bacteria</taxon>
        <taxon>Pseudomonadati</taxon>
        <taxon>Pseudomonadota</taxon>
        <taxon>Gammaproteobacteria</taxon>
        <taxon>Alteromonadales</taxon>
        <taxon>Alteromonadaceae</taxon>
        <taxon>Alteromonas/Salinimonas group</taxon>
        <taxon>Alteromonas</taxon>
    </lineage>
</organism>
<evidence type="ECO:0000313" key="2">
    <source>
        <dbReference type="Proteomes" id="UP000006296"/>
    </source>
</evidence>
<dbReference type="KEGG" id="amg:AMEC673_07330"/>
<proteinExistence type="predicted"/>
<dbReference type="EMBL" id="CP003844">
    <property type="protein sequence ID" value="AFT74160.1"/>
    <property type="molecule type" value="Genomic_DNA"/>
</dbReference>